<dbReference type="EMBL" id="WOFE01000002">
    <property type="protein sequence ID" value="MBM5571314.1"/>
    <property type="molecule type" value="Genomic_DNA"/>
</dbReference>
<dbReference type="InterPro" id="IPR051045">
    <property type="entry name" value="TonB-dependent_transducer"/>
</dbReference>
<evidence type="ECO:0000256" key="3">
    <source>
        <dbReference type="ARBA" id="ARBA00022448"/>
    </source>
</evidence>
<evidence type="ECO:0000313" key="12">
    <source>
        <dbReference type="EMBL" id="MBM5571314.1"/>
    </source>
</evidence>
<gene>
    <name evidence="12" type="ORF">GM173_06935</name>
</gene>
<evidence type="ECO:0000313" key="13">
    <source>
        <dbReference type="Proteomes" id="UP001195660"/>
    </source>
</evidence>
<dbReference type="Gene3D" id="3.30.1150.10">
    <property type="match status" value="1"/>
</dbReference>
<sequence>MILDNKKTLFLVMLAHVGVLHGVMTASPPKPVEAEPIVMLAMPVAMGEVAPKVEPAKPLVKVKQKVQQVKQKVQERRVAKSAAVVPEPAATPERVSTLEVAAAEKPQPAPQKDEGQGAASNKTVAATSGGGAQGQSTERNEAPTEPSFHANYLNNPKPRYPLQSRELGEKGVVYLRVAVNPQGLVDQVELHKSSGFPRLDQEAQNTVQRWRFVPAKRGEVAVAGTVIVPVVFSIKSS</sequence>
<keyword evidence="4" id="KW-1003">Cell membrane</keyword>
<evidence type="ECO:0000259" key="11">
    <source>
        <dbReference type="PROSITE" id="PS52015"/>
    </source>
</evidence>
<accession>A0ABS2CAY8</accession>
<feature type="domain" description="TonB C-terminal" evidence="11">
    <location>
        <begin position="145"/>
        <end position="237"/>
    </location>
</feature>
<dbReference type="SUPFAM" id="SSF74653">
    <property type="entry name" value="TolA/TonB C-terminal domain"/>
    <property type="match status" value="1"/>
</dbReference>
<evidence type="ECO:0000256" key="6">
    <source>
        <dbReference type="ARBA" id="ARBA00022692"/>
    </source>
</evidence>
<keyword evidence="13" id="KW-1185">Reference proteome</keyword>
<comment type="caution">
    <text evidence="12">The sequence shown here is derived from an EMBL/GenBank/DDBJ whole genome shotgun (WGS) entry which is preliminary data.</text>
</comment>
<dbReference type="NCBIfam" id="TIGR01352">
    <property type="entry name" value="tonB_Cterm"/>
    <property type="match status" value="1"/>
</dbReference>
<keyword evidence="3" id="KW-0813">Transport</keyword>
<evidence type="ECO:0000256" key="9">
    <source>
        <dbReference type="ARBA" id="ARBA00023136"/>
    </source>
</evidence>
<reference evidence="12 13" key="1">
    <citation type="submission" date="2019-11" db="EMBL/GenBank/DDBJ databases">
        <title>Novel Deefgea species.</title>
        <authorList>
            <person name="Han J.-H."/>
        </authorList>
    </citation>
    <scope>NUCLEOTIDE SEQUENCE [LARGE SCALE GENOMIC DNA]</scope>
    <source>
        <strain evidence="12 13">LMG 24817</strain>
    </source>
</reference>
<proteinExistence type="inferred from homology"/>
<evidence type="ECO:0000256" key="2">
    <source>
        <dbReference type="ARBA" id="ARBA00006555"/>
    </source>
</evidence>
<evidence type="ECO:0000256" key="8">
    <source>
        <dbReference type="ARBA" id="ARBA00022989"/>
    </source>
</evidence>
<keyword evidence="6" id="KW-0812">Transmembrane</keyword>
<keyword evidence="5" id="KW-0997">Cell inner membrane</keyword>
<name>A0ABS2CAY8_9NEIS</name>
<organism evidence="12 13">
    <name type="scientific">Deefgea chitinilytica</name>
    <dbReference type="NCBI Taxonomy" id="570276"/>
    <lineage>
        <taxon>Bacteria</taxon>
        <taxon>Pseudomonadati</taxon>
        <taxon>Pseudomonadota</taxon>
        <taxon>Betaproteobacteria</taxon>
        <taxon>Neisseriales</taxon>
        <taxon>Chitinibacteraceae</taxon>
        <taxon>Deefgea</taxon>
    </lineage>
</organism>
<dbReference type="Proteomes" id="UP001195660">
    <property type="component" value="Unassembled WGS sequence"/>
</dbReference>
<evidence type="ECO:0000256" key="7">
    <source>
        <dbReference type="ARBA" id="ARBA00022927"/>
    </source>
</evidence>
<evidence type="ECO:0000256" key="5">
    <source>
        <dbReference type="ARBA" id="ARBA00022519"/>
    </source>
</evidence>
<protein>
    <submittedName>
        <fullName evidence="12">TonB family protein</fullName>
    </submittedName>
</protein>
<evidence type="ECO:0000256" key="1">
    <source>
        <dbReference type="ARBA" id="ARBA00004383"/>
    </source>
</evidence>
<dbReference type="InterPro" id="IPR037682">
    <property type="entry name" value="TonB_C"/>
</dbReference>
<dbReference type="InterPro" id="IPR006260">
    <property type="entry name" value="TonB/TolA_C"/>
</dbReference>
<comment type="similarity">
    <text evidence="2">Belongs to the TonB family.</text>
</comment>
<evidence type="ECO:0000256" key="10">
    <source>
        <dbReference type="SAM" id="MobiDB-lite"/>
    </source>
</evidence>
<feature type="compositionally biased region" description="Low complexity" evidence="10">
    <location>
        <begin position="82"/>
        <end position="93"/>
    </location>
</feature>
<dbReference type="Pfam" id="PF03544">
    <property type="entry name" value="TonB_C"/>
    <property type="match status" value="1"/>
</dbReference>
<keyword evidence="8" id="KW-1133">Transmembrane helix</keyword>
<evidence type="ECO:0000256" key="4">
    <source>
        <dbReference type="ARBA" id="ARBA00022475"/>
    </source>
</evidence>
<dbReference type="RefSeq" id="WP_203570637.1">
    <property type="nucleotide sequence ID" value="NZ_WOFE01000002.1"/>
</dbReference>
<dbReference type="PANTHER" id="PTHR33446">
    <property type="entry name" value="PROTEIN TONB-RELATED"/>
    <property type="match status" value="1"/>
</dbReference>
<keyword evidence="7" id="KW-0653">Protein transport</keyword>
<comment type="subcellular location">
    <subcellularLocation>
        <location evidence="1">Cell inner membrane</location>
        <topology evidence="1">Single-pass membrane protein</topology>
        <orientation evidence="1">Periplasmic side</orientation>
    </subcellularLocation>
</comment>
<keyword evidence="9" id="KW-0472">Membrane</keyword>
<feature type="region of interest" description="Disordered" evidence="10">
    <location>
        <begin position="73"/>
        <end position="156"/>
    </location>
</feature>
<dbReference type="PANTHER" id="PTHR33446:SF2">
    <property type="entry name" value="PROTEIN TONB"/>
    <property type="match status" value="1"/>
</dbReference>
<dbReference type="PROSITE" id="PS52015">
    <property type="entry name" value="TONB_CTD"/>
    <property type="match status" value="1"/>
</dbReference>